<dbReference type="NCBIfam" id="TIGR00836">
    <property type="entry name" value="amt"/>
    <property type="match status" value="1"/>
</dbReference>
<dbReference type="GO" id="GO:0097272">
    <property type="term" value="P:ammonium homeostasis"/>
    <property type="evidence" value="ECO:0007669"/>
    <property type="project" value="TreeGrafter"/>
</dbReference>
<feature type="domain" description="HAMP" evidence="14">
    <location>
        <begin position="404"/>
        <end position="439"/>
    </location>
</feature>
<dbReference type="GO" id="GO:0008519">
    <property type="term" value="F:ammonium channel activity"/>
    <property type="evidence" value="ECO:0007669"/>
    <property type="project" value="InterPro"/>
</dbReference>
<organism evidence="15 16">
    <name type="scientific">Vibrio tapetis subsp. tapetis</name>
    <dbReference type="NCBI Taxonomy" id="1671868"/>
    <lineage>
        <taxon>Bacteria</taxon>
        <taxon>Pseudomonadati</taxon>
        <taxon>Pseudomonadota</taxon>
        <taxon>Gammaproteobacteria</taxon>
        <taxon>Vibrionales</taxon>
        <taxon>Vibrionaceae</taxon>
        <taxon>Vibrio</taxon>
    </lineage>
</organism>
<keyword evidence="9 12" id="KW-1133">Transmembrane helix</keyword>
<comment type="catalytic activity">
    <reaction evidence="1">
        <text>ATP + protein L-histidine = ADP + protein N-phospho-L-histidine.</text>
        <dbReference type="EC" id="2.7.13.3"/>
    </reaction>
</comment>
<keyword evidence="8" id="KW-0418">Kinase</keyword>
<keyword evidence="6" id="KW-0808">Transferase</keyword>
<dbReference type="InterPro" id="IPR029020">
    <property type="entry name" value="Ammonium/urea_transptr"/>
</dbReference>
<evidence type="ECO:0000259" key="13">
    <source>
        <dbReference type="PROSITE" id="PS50109"/>
    </source>
</evidence>
<reference evidence="15 16" key="1">
    <citation type="submission" date="2017-10" db="EMBL/GenBank/DDBJ databases">
        <authorList>
            <person name="Banno H."/>
            <person name="Chua N.-H."/>
        </authorList>
    </citation>
    <scope>NUCLEOTIDE SEQUENCE [LARGE SCALE GENOMIC DNA]</scope>
    <source>
        <strain evidence="15">Vibrio tapetis CECT4600</strain>
    </source>
</reference>
<evidence type="ECO:0000256" key="6">
    <source>
        <dbReference type="ARBA" id="ARBA00022679"/>
    </source>
</evidence>
<name>A0A2N8ZIL7_9VIBR</name>
<sequence length="729" mass="79498">MDLLFLFLCTLLVLLMQVGFLFLEAGTVRKKNTVNVAAKNLVDLAVVFFLFWLVGYGVMFGASFQGLFGSSRFMISEFMSIEEGAVFLYQAVFCATSVTIISGAIAERGSLKGYITISVLVVVFIYPVVGHWVWSDVGWLAKLGFVDFAGATVVHSVGGWAALASIIIIGPRINRFVDGHGFNHSSLVQTVAGVVFLWIGWLGFNAGSSQQFNVNTFNIVLNTILAGSAGGLTAVCLSLYLTKQLNIPLFCNGILSGLVAVTASCNIVSIPSSIAIGAIGSLFSIALSYLLRFKKLDDVVDAVPVHLASGIWGTIAVALFAPNDYFLSESVWDARLKLLEVQVIGVVVTGLFVFTLCYLMFSLVAKIIPLRVSEQEELLGLNIATHDASSDLYDLVSTMQEHESSGDFSQRVNYDPTSEIGMIARQYNRVLSRFEEALLKVTQKHSSLLQSNQRLKSMESKVLRSERLSSLGQISSGLVREINEPISYVLSNINTLNEYNSFFKLLVTEYKAYAASISEHPTVAHEVLKRIDKICEEENLDFVFQDSEELLEAASEGADKIKNILSNIRTFSEYGDEKFDLNDVNTVLASAVERVSQQVQANCQLIEAYESGTPMVSCSSLQLEQLFVNVLSNSLQAVGDEKGAIKVTVKHDNKQVTIVFIDNGVGINEEHLPRIFDPFFTTHSATGHSGLGLSICFGIVNNHGGHISAVSKLGKGTKLTIKLPVSIAM</sequence>
<dbReference type="PRINTS" id="PR00344">
    <property type="entry name" value="BCTRLSENSOR"/>
</dbReference>
<feature type="transmembrane region" description="Helical" evidence="12">
    <location>
        <begin position="113"/>
        <end position="134"/>
    </location>
</feature>
<dbReference type="Pfam" id="PF02518">
    <property type="entry name" value="HATPase_c"/>
    <property type="match status" value="1"/>
</dbReference>
<dbReference type="AlphaFoldDB" id="A0A2N8ZIL7"/>
<evidence type="ECO:0000256" key="3">
    <source>
        <dbReference type="ARBA" id="ARBA00005887"/>
    </source>
</evidence>
<dbReference type="Gene3D" id="1.10.287.130">
    <property type="match status" value="1"/>
</dbReference>
<dbReference type="InterPro" id="IPR036890">
    <property type="entry name" value="HATPase_C_sf"/>
</dbReference>
<dbReference type="RefSeq" id="WP_102524144.1">
    <property type="nucleotide sequence ID" value="NZ_LT960612.1"/>
</dbReference>
<evidence type="ECO:0000256" key="2">
    <source>
        <dbReference type="ARBA" id="ARBA00004141"/>
    </source>
</evidence>
<dbReference type="PANTHER" id="PTHR11730:SF6">
    <property type="entry name" value="AMMONIUM TRANSPORTER"/>
    <property type="match status" value="1"/>
</dbReference>
<dbReference type="EMBL" id="LT960612">
    <property type="protein sequence ID" value="SON51750.1"/>
    <property type="molecule type" value="Genomic_DNA"/>
</dbReference>
<feature type="transmembrane region" description="Helical" evidence="12">
    <location>
        <begin position="87"/>
        <end position="106"/>
    </location>
</feature>
<feature type="transmembrane region" description="Helical" evidence="12">
    <location>
        <begin position="219"/>
        <end position="242"/>
    </location>
</feature>
<evidence type="ECO:0000256" key="12">
    <source>
        <dbReference type="RuleBase" id="RU362002"/>
    </source>
</evidence>
<feature type="transmembrane region" description="Helical" evidence="12">
    <location>
        <begin position="249"/>
        <end position="268"/>
    </location>
</feature>
<evidence type="ECO:0000256" key="10">
    <source>
        <dbReference type="ARBA" id="ARBA00023136"/>
    </source>
</evidence>
<dbReference type="InterPro" id="IPR003660">
    <property type="entry name" value="HAMP_dom"/>
</dbReference>
<dbReference type="GO" id="GO:0005886">
    <property type="term" value="C:plasma membrane"/>
    <property type="evidence" value="ECO:0007669"/>
    <property type="project" value="UniProtKB-SubCell"/>
</dbReference>
<dbReference type="InterPro" id="IPR001905">
    <property type="entry name" value="Ammonium_transpt"/>
</dbReference>
<dbReference type="InterPro" id="IPR005467">
    <property type="entry name" value="His_kinase_dom"/>
</dbReference>
<accession>A0A2N8ZIL7</accession>
<evidence type="ECO:0000259" key="14">
    <source>
        <dbReference type="PROSITE" id="PS50885"/>
    </source>
</evidence>
<dbReference type="InterPro" id="IPR024041">
    <property type="entry name" value="NH4_transpt_AmtB-like_dom"/>
</dbReference>
<protein>
    <recommendedName>
        <fullName evidence="12">Ammonium transporter</fullName>
    </recommendedName>
</protein>
<dbReference type="SUPFAM" id="SSF111352">
    <property type="entry name" value="Ammonium transporter"/>
    <property type="match status" value="1"/>
</dbReference>
<feature type="transmembrane region" description="Helical" evidence="12">
    <location>
        <begin position="5"/>
        <end position="23"/>
    </location>
</feature>
<keyword evidence="10 12" id="KW-0472">Membrane</keyword>
<evidence type="ECO:0000256" key="9">
    <source>
        <dbReference type="ARBA" id="ARBA00022989"/>
    </source>
</evidence>
<dbReference type="PANTHER" id="PTHR11730">
    <property type="entry name" value="AMMONIUM TRANSPORTER"/>
    <property type="match status" value="1"/>
</dbReference>
<dbReference type="SUPFAM" id="SSF55874">
    <property type="entry name" value="ATPase domain of HSP90 chaperone/DNA topoisomerase II/histidine kinase"/>
    <property type="match status" value="1"/>
</dbReference>
<proteinExistence type="inferred from homology"/>
<dbReference type="PROSITE" id="PS50109">
    <property type="entry name" value="HIS_KIN"/>
    <property type="match status" value="1"/>
</dbReference>
<dbReference type="Gene3D" id="1.10.3430.10">
    <property type="entry name" value="Ammonium transporter AmtB like domains"/>
    <property type="match status" value="1"/>
</dbReference>
<dbReference type="OrthoDB" id="2521613at2"/>
<dbReference type="InterPro" id="IPR004358">
    <property type="entry name" value="Sig_transdc_His_kin-like_C"/>
</dbReference>
<keyword evidence="5" id="KW-0597">Phosphoprotein</keyword>
<dbReference type="CDD" id="cd06225">
    <property type="entry name" value="HAMP"/>
    <property type="match status" value="1"/>
</dbReference>
<feature type="transmembrane region" description="Helical" evidence="12">
    <location>
        <begin position="146"/>
        <end position="169"/>
    </location>
</feature>
<evidence type="ECO:0000256" key="1">
    <source>
        <dbReference type="ARBA" id="ARBA00000085"/>
    </source>
</evidence>
<keyword evidence="16" id="KW-1185">Reference proteome</keyword>
<dbReference type="KEGG" id="vta:B0139"/>
<feature type="domain" description="Histidine kinase" evidence="13">
    <location>
        <begin position="522"/>
        <end position="727"/>
    </location>
</feature>
<dbReference type="SMART" id="SM00387">
    <property type="entry name" value="HATPase_c"/>
    <property type="match status" value="1"/>
</dbReference>
<gene>
    <name evidence="15" type="ORF">VTAP4600_B0139</name>
</gene>
<feature type="transmembrane region" description="Helical" evidence="12">
    <location>
        <begin position="341"/>
        <end position="361"/>
    </location>
</feature>
<evidence type="ECO:0000313" key="15">
    <source>
        <dbReference type="EMBL" id="SON51750.1"/>
    </source>
</evidence>
<feature type="transmembrane region" description="Helical" evidence="12">
    <location>
        <begin position="274"/>
        <end position="291"/>
    </location>
</feature>
<feature type="transmembrane region" description="Helical" evidence="12">
    <location>
        <begin position="44"/>
        <end position="67"/>
    </location>
</feature>
<comment type="subcellular location">
    <subcellularLocation>
        <location evidence="12">Cell membrane</location>
        <topology evidence="12">Multi-pass membrane protein</topology>
    </subcellularLocation>
    <subcellularLocation>
        <location evidence="2">Membrane</location>
        <topology evidence="2">Multi-pass membrane protein</topology>
    </subcellularLocation>
</comment>
<dbReference type="PROSITE" id="PS50885">
    <property type="entry name" value="HAMP"/>
    <property type="match status" value="1"/>
</dbReference>
<dbReference type="Gene3D" id="3.30.565.10">
    <property type="entry name" value="Histidine kinase-like ATPase, C-terminal domain"/>
    <property type="match status" value="1"/>
</dbReference>
<comment type="similarity">
    <text evidence="3 12">Belongs to the ammonia transporter channel (TC 1.A.11.2) family.</text>
</comment>
<evidence type="ECO:0000256" key="11">
    <source>
        <dbReference type="ARBA" id="ARBA00023177"/>
    </source>
</evidence>
<keyword evidence="7 12" id="KW-0812">Transmembrane</keyword>
<feature type="transmembrane region" description="Helical" evidence="12">
    <location>
        <begin position="303"/>
        <end position="321"/>
    </location>
</feature>
<evidence type="ECO:0000256" key="5">
    <source>
        <dbReference type="ARBA" id="ARBA00022553"/>
    </source>
</evidence>
<feature type="transmembrane region" description="Helical" evidence="12">
    <location>
        <begin position="181"/>
        <end position="199"/>
    </location>
</feature>
<evidence type="ECO:0000256" key="4">
    <source>
        <dbReference type="ARBA" id="ARBA00022448"/>
    </source>
</evidence>
<dbReference type="Proteomes" id="UP000235828">
    <property type="component" value="Chromosome B"/>
</dbReference>
<dbReference type="GO" id="GO:0007165">
    <property type="term" value="P:signal transduction"/>
    <property type="evidence" value="ECO:0007669"/>
    <property type="project" value="InterPro"/>
</dbReference>
<keyword evidence="4 12" id="KW-0813">Transport</keyword>
<evidence type="ECO:0000256" key="7">
    <source>
        <dbReference type="ARBA" id="ARBA00022692"/>
    </source>
</evidence>
<evidence type="ECO:0000313" key="16">
    <source>
        <dbReference type="Proteomes" id="UP000235828"/>
    </source>
</evidence>
<dbReference type="InterPro" id="IPR003594">
    <property type="entry name" value="HATPase_dom"/>
</dbReference>
<evidence type="ECO:0000256" key="8">
    <source>
        <dbReference type="ARBA" id="ARBA00022777"/>
    </source>
</evidence>
<keyword evidence="11 12" id="KW-0924">Ammonia transport</keyword>
<dbReference type="GO" id="GO:0004673">
    <property type="term" value="F:protein histidine kinase activity"/>
    <property type="evidence" value="ECO:0007669"/>
    <property type="project" value="UniProtKB-EC"/>
</dbReference>
<dbReference type="Pfam" id="PF00909">
    <property type="entry name" value="Ammonium_transp"/>
    <property type="match status" value="1"/>
</dbReference>